<dbReference type="RefSeq" id="WP_160756873.1">
    <property type="nucleotide sequence ID" value="NZ_WTYL01000003.1"/>
</dbReference>
<dbReference type="SUPFAM" id="SSF47384">
    <property type="entry name" value="Homodimeric domain of signal transducing histidine kinase"/>
    <property type="match status" value="1"/>
</dbReference>
<dbReference type="SMART" id="SM00388">
    <property type="entry name" value="HisKA"/>
    <property type="match status" value="1"/>
</dbReference>
<dbReference type="Pfam" id="PF13755">
    <property type="entry name" value="Sensor_TM1"/>
    <property type="match status" value="1"/>
</dbReference>
<feature type="transmembrane region" description="Helical" evidence="11">
    <location>
        <begin position="45"/>
        <end position="63"/>
    </location>
</feature>
<dbReference type="SUPFAM" id="SSF55874">
    <property type="entry name" value="ATPase domain of HSP90 chaperone/DNA topoisomerase II/histidine kinase"/>
    <property type="match status" value="1"/>
</dbReference>
<dbReference type="InterPro" id="IPR050428">
    <property type="entry name" value="TCS_sensor_his_kinase"/>
</dbReference>
<evidence type="ECO:0000256" key="3">
    <source>
        <dbReference type="ARBA" id="ARBA00012438"/>
    </source>
</evidence>
<name>A0A845B3P0_9SPHN</name>
<evidence type="ECO:0000256" key="5">
    <source>
        <dbReference type="ARBA" id="ARBA00022679"/>
    </source>
</evidence>
<feature type="domain" description="HAMP" evidence="13">
    <location>
        <begin position="257"/>
        <end position="312"/>
    </location>
</feature>
<keyword evidence="10 11" id="KW-0472">Membrane</keyword>
<feature type="transmembrane region" description="Helical" evidence="11">
    <location>
        <begin position="237"/>
        <end position="256"/>
    </location>
</feature>
<dbReference type="Gene3D" id="3.30.565.10">
    <property type="entry name" value="Histidine kinase-like ATPase, C-terminal domain"/>
    <property type="match status" value="1"/>
</dbReference>
<organism evidence="14 15">
    <name type="scientific">Allopontixanthobacter sediminis</name>
    <dbReference type="NCBI Taxonomy" id="1689985"/>
    <lineage>
        <taxon>Bacteria</taxon>
        <taxon>Pseudomonadati</taxon>
        <taxon>Pseudomonadota</taxon>
        <taxon>Alphaproteobacteria</taxon>
        <taxon>Sphingomonadales</taxon>
        <taxon>Erythrobacteraceae</taxon>
        <taxon>Allopontixanthobacter</taxon>
    </lineage>
</organism>
<dbReference type="SUPFAM" id="SSF158472">
    <property type="entry name" value="HAMP domain-like"/>
    <property type="match status" value="1"/>
</dbReference>
<dbReference type="InterPro" id="IPR003594">
    <property type="entry name" value="HATPase_dom"/>
</dbReference>
<sequence>MAEDRVTSSTITEPGVRPAARLNLSLNSQIERLSWSNRLSLTSRILAVNILPLALLGGGIFYLDGYRKQLLDERYKLARIEAQITAEALAGASKERQEALLIQIGKEQRMRLRMFDAEGRLWADSFALDTPAFTFDDPVKEPWPEDFARMLDQAVDTIVGADPIPDYVEPAEARADSWPELARAREQGLSQIQLRDAPDGTPVINAAAPVGLKGSTLLTTRNAVDITDSVRSARSTLVSAVFLALLVSIALSLFMARTIVRPLQLLAKAAVRVRLGRDRQVEVPRLPQRHDEIGLLARAISDMTNALRQRIDAVDHFAADVAHEIKNPLASLRSAIESLARVEDPELRKQLTAIASHDVRRIDRLVTEISDASRIDAELSRAVFEEMDLARLTSAIIGSRDSRGENEGREVTLNSPMSGAWVRGVPARLERVIENLLDNAVSFSPADGVISVKINHEDGMVCMSVCDCGPGIPEDSREKVFQRFHSLRPDAEAFGDHSGLGLAIARTITEAHDGSLDAQARDDGGPGACLVLRLPELGRYR</sequence>
<keyword evidence="8 11" id="KW-1133">Transmembrane helix</keyword>
<dbReference type="Pfam" id="PF02518">
    <property type="entry name" value="HATPase_c"/>
    <property type="match status" value="1"/>
</dbReference>
<reference evidence="14 15" key="1">
    <citation type="submission" date="2019-12" db="EMBL/GenBank/DDBJ databases">
        <title>Genomic-based taxomic classification of the family Erythrobacteraceae.</title>
        <authorList>
            <person name="Xu L."/>
        </authorList>
    </citation>
    <scope>NUCLEOTIDE SEQUENCE [LARGE SCALE GENOMIC DNA]</scope>
    <source>
        <strain evidence="14 15">KCTC 42453</strain>
    </source>
</reference>
<evidence type="ECO:0000256" key="10">
    <source>
        <dbReference type="ARBA" id="ARBA00023136"/>
    </source>
</evidence>
<dbReference type="PROSITE" id="PS50109">
    <property type="entry name" value="HIS_KIN"/>
    <property type="match status" value="1"/>
</dbReference>
<evidence type="ECO:0000259" key="12">
    <source>
        <dbReference type="PROSITE" id="PS50109"/>
    </source>
</evidence>
<proteinExistence type="predicted"/>
<dbReference type="EMBL" id="WTYL01000003">
    <property type="protein sequence ID" value="MXP45255.1"/>
    <property type="molecule type" value="Genomic_DNA"/>
</dbReference>
<evidence type="ECO:0000256" key="8">
    <source>
        <dbReference type="ARBA" id="ARBA00022989"/>
    </source>
</evidence>
<dbReference type="SMART" id="SM00304">
    <property type="entry name" value="HAMP"/>
    <property type="match status" value="1"/>
</dbReference>
<dbReference type="Gene3D" id="1.10.287.130">
    <property type="match status" value="1"/>
</dbReference>
<comment type="caution">
    <text evidence="14">The sequence shown here is derived from an EMBL/GenBank/DDBJ whole genome shotgun (WGS) entry which is preliminary data.</text>
</comment>
<dbReference type="PANTHER" id="PTHR45436:SF5">
    <property type="entry name" value="SENSOR HISTIDINE KINASE TRCS"/>
    <property type="match status" value="1"/>
</dbReference>
<dbReference type="InterPro" id="IPR003660">
    <property type="entry name" value="HAMP_dom"/>
</dbReference>
<dbReference type="InterPro" id="IPR004358">
    <property type="entry name" value="Sig_transdc_His_kin-like_C"/>
</dbReference>
<evidence type="ECO:0000256" key="6">
    <source>
        <dbReference type="ARBA" id="ARBA00022692"/>
    </source>
</evidence>
<dbReference type="Pfam" id="PF00672">
    <property type="entry name" value="HAMP"/>
    <property type="match status" value="1"/>
</dbReference>
<dbReference type="CDD" id="cd06225">
    <property type="entry name" value="HAMP"/>
    <property type="match status" value="1"/>
</dbReference>
<dbReference type="InterPro" id="IPR003661">
    <property type="entry name" value="HisK_dim/P_dom"/>
</dbReference>
<evidence type="ECO:0000313" key="15">
    <source>
        <dbReference type="Proteomes" id="UP000431922"/>
    </source>
</evidence>
<evidence type="ECO:0000256" key="2">
    <source>
        <dbReference type="ARBA" id="ARBA00004370"/>
    </source>
</evidence>
<dbReference type="Pfam" id="PF00512">
    <property type="entry name" value="HisKA"/>
    <property type="match status" value="1"/>
</dbReference>
<keyword evidence="6 11" id="KW-0812">Transmembrane</keyword>
<keyword evidence="4" id="KW-0597">Phosphoprotein</keyword>
<evidence type="ECO:0000313" key="14">
    <source>
        <dbReference type="EMBL" id="MXP45255.1"/>
    </source>
</evidence>
<comment type="catalytic activity">
    <reaction evidence="1">
        <text>ATP + protein L-histidine = ADP + protein N-phospho-L-histidine.</text>
        <dbReference type="EC" id="2.7.13.3"/>
    </reaction>
</comment>
<dbReference type="InterPro" id="IPR025908">
    <property type="entry name" value="Sensor_TM1"/>
</dbReference>
<dbReference type="PRINTS" id="PR00344">
    <property type="entry name" value="BCTRLSENSOR"/>
</dbReference>
<dbReference type="OrthoDB" id="9805942at2"/>
<accession>A0A845B3P0</accession>
<dbReference type="Proteomes" id="UP000431922">
    <property type="component" value="Unassembled WGS sequence"/>
</dbReference>
<dbReference type="PROSITE" id="PS50885">
    <property type="entry name" value="HAMP"/>
    <property type="match status" value="1"/>
</dbReference>
<keyword evidence="9" id="KW-0902">Two-component regulatory system</keyword>
<evidence type="ECO:0000259" key="13">
    <source>
        <dbReference type="PROSITE" id="PS50885"/>
    </source>
</evidence>
<keyword evidence="7" id="KW-0418">Kinase</keyword>
<evidence type="ECO:0000256" key="11">
    <source>
        <dbReference type="SAM" id="Phobius"/>
    </source>
</evidence>
<protein>
    <recommendedName>
        <fullName evidence="3">histidine kinase</fullName>
        <ecNumber evidence="3">2.7.13.3</ecNumber>
    </recommendedName>
</protein>
<evidence type="ECO:0000256" key="7">
    <source>
        <dbReference type="ARBA" id="ARBA00022777"/>
    </source>
</evidence>
<dbReference type="GO" id="GO:0005886">
    <property type="term" value="C:plasma membrane"/>
    <property type="evidence" value="ECO:0007669"/>
    <property type="project" value="TreeGrafter"/>
</dbReference>
<dbReference type="EC" id="2.7.13.3" evidence="3"/>
<comment type="subcellular location">
    <subcellularLocation>
        <location evidence="2">Membrane</location>
    </subcellularLocation>
</comment>
<dbReference type="InterPro" id="IPR005467">
    <property type="entry name" value="His_kinase_dom"/>
</dbReference>
<dbReference type="GO" id="GO:0000155">
    <property type="term" value="F:phosphorelay sensor kinase activity"/>
    <property type="evidence" value="ECO:0007669"/>
    <property type="project" value="InterPro"/>
</dbReference>
<evidence type="ECO:0000256" key="1">
    <source>
        <dbReference type="ARBA" id="ARBA00000085"/>
    </source>
</evidence>
<dbReference type="AlphaFoldDB" id="A0A845B3P0"/>
<keyword evidence="15" id="KW-1185">Reference proteome</keyword>
<dbReference type="InterPro" id="IPR036097">
    <property type="entry name" value="HisK_dim/P_sf"/>
</dbReference>
<feature type="domain" description="Histidine kinase" evidence="12">
    <location>
        <begin position="320"/>
        <end position="538"/>
    </location>
</feature>
<evidence type="ECO:0000256" key="4">
    <source>
        <dbReference type="ARBA" id="ARBA00022553"/>
    </source>
</evidence>
<dbReference type="PANTHER" id="PTHR45436">
    <property type="entry name" value="SENSOR HISTIDINE KINASE YKOH"/>
    <property type="match status" value="1"/>
</dbReference>
<dbReference type="SMART" id="SM00387">
    <property type="entry name" value="HATPase_c"/>
    <property type="match status" value="1"/>
</dbReference>
<gene>
    <name evidence="14" type="ORF">GRI65_12435</name>
</gene>
<dbReference type="InterPro" id="IPR036890">
    <property type="entry name" value="HATPase_C_sf"/>
</dbReference>
<evidence type="ECO:0000256" key="9">
    <source>
        <dbReference type="ARBA" id="ARBA00023012"/>
    </source>
</evidence>
<keyword evidence="5" id="KW-0808">Transferase</keyword>
<dbReference type="Gene3D" id="6.10.340.10">
    <property type="match status" value="1"/>
</dbReference>
<dbReference type="CDD" id="cd00082">
    <property type="entry name" value="HisKA"/>
    <property type="match status" value="1"/>
</dbReference>